<evidence type="ECO:0000313" key="3">
    <source>
        <dbReference type="Proteomes" id="UP001215280"/>
    </source>
</evidence>
<dbReference type="EMBL" id="JARJLG010000017">
    <property type="protein sequence ID" value="KAJ7773630.1"/>
    <property type="molecule type" value="Genomic_DNA"/>
</dbReference>
<feature type="region of interest" description="Disordered" evidence="1">
    <location>
        <begin position="508"/>
        <end position="531"/>
    </location>
</feature>
<keyword evidence="3" id="KW-1185">Reference proteome</keyword>
<feature type="region of interest" description="Disordered" evidence="1">
    <location>
        <begin position="381"/>
        <end position="404"/>
    </location>
</feature>
<protein>
    <submittedName>
        <fullName evidence="2">Uncharacterized protein</fullName>
    </submittedName>
</protein>
<reference evidence="2" key="1">
    <citation type="submission" date="2023-03" db="EMBL/GenBank/DDBJ databases">
        <title>Massive genome expansion in bonnet fungi (Mycena s.s.) driven by repeated elements and novel gene families across ecological guilds.</title>
        <authorList>
            <consortium name="Lawrence Berkeley National Laboratory"/>
            <person name="Harder C.B."/>
            <person name="Miyauchi S."/>
            <person name="Viragh M."/>
            <person name="Kuo A."/>
            <person name="Thoen E."/>
            <person name="Andreopoulos B."/>
            <person name="Lu D."/>
            <person name="Skrede I."/>
            <person name="Drula E."/>
            <person name="Henrissat B."/>
            <person name="Morin E."/>
            <person name="Kohler A."/>
            <person name="Barry K."/>
            <person name="LaButti K."/>
            <person name="Morin E."/>
            <person name="Salamov A."/>
            <person name="Lipzen A."/>
            <person name="Mereny Z."/>
            <person name="Hegedus B."/>
            <person name="Baldrian P."/>
            <person name="Stursova M."/>
            <person name="Weitz H."/>
            <person name="Taylor A."/>
            <person name="Grigoriev I.V."/>
            <person name="Nagy L.G."/>
            <person name="Martin F."/>
            <person name="Kauserud H."/>
        </authorList>
    </citation>
    <scope>NUCLEOTIDE SEQUENCE</scope>
    <source>
        <strain evidence="2">CBHHK188m</strain>
    </source>
</reference>
<proteinExistence type="predicted"/>
<name>A0AAD7JWZ3_9AGAR</name>
<dbReference type="Proteomes" id="UP001215280">
    <property type="component" value="Unassembled WGS sequence"/>
</dbReference>
<gene>
    <name evidence="2" type="ORF">DFH07DRAFT_767579</name>
</gene>
<evidence type="ECO:0000256" key="1">
    <source>
        <dbReference type="SAM" id="MobiDB-lite"/>
    </source>
</evidence>
<evidence type="ECO:0000313" key="2">
    <source>
        <dbReference type="EMBL" id="KAJ7773630.1"/>
    </source>
</evidence>
<dbReference type="AlphaFoldDB" id="A0AAD7JWZ3"/>
<sequence length="561" mass="61807">MAALPQELIDAITADVDAPRRLARVDISLSRLLGVQPAAPLPVLDFDVRHGKKALCRSDPKPPPRLLRPRSPCQPPHCGCGNPHATGKSVPTPHQSAVCGDIRRRLAILVLKCMPQVSRSIYTISLLSLPTLRPLDRCCGVPAALLRHALASLDEVALQVRVDDIDFGRNIKFVKPSASGSLVRLVVNYSPFQVPDFHSLVLNSHPKHLELVLPAQMFRGLEEVVLKHAAPPNMHTDILLSSATSQGAPSGLRFLTVVLDADCDDGRWRLEDTQRLTIDHALAHLREAQLFAPISVILRWLRGLYSVSLDDLRDEFDRKLFCNPQRLVPFPGGADVAGRKMEAAATGETNTRPGINPFLWFSHRVPLERNGRVRERFRWQRDLGPATSAPRGRQAKAEESSLAFPEDMLQQTPDELSDGGFYDRRLLLRKAAPLVRKRLRVIAGQAPRCGPREAHEHESVLDNSAVDSTLSSRGHADIKKATKSVFASRTTSLRTPSNRHRVAISELAGGGKKVPRGESSRNVRGGEVSTSESGYSMVTRYGIAVKVFQPPYVAVQSTRTK</sequence>
<accession>A0AAD7JWZ3</accession>
<organism evidence="2 3">
    <name type="scientific">Mycena maculata</name>
    <dbReference type="NCBI Taxonomy" id="230809"/>
    <lineage>
        <taxon>Eukaryota</taxon>
        <taxon>Fungi</taxon>
        <taxon>Dikarya</taxon>
        <taxon>Basidiomycota</taxon>
        <taxon>Agaricomycotina</taxon>
        <taxon>Agaricomycetes</taxon>
        <taxon>Agaricomycetidae</taxon>
        <taxon>Agaricales</taxon>
        <taxon>Marasmiineae</taxon>
        <taxon>Mycenaceae</taxon>
        <taxon>Mycena</taxon>
    </lineage>
</organism>
<comment type="caution">
    <text evidence="2">The sequence shown here is derived from an EMBL/GenBank/DDBJ whole genome shotgun (WGS) entry which is preliminary data.</text>
</comment>